<dbReference type="Gene3D" id="3.30.160.60">
    <property type="entry name" value="Classic Zinc Finger"/>
    <property type="match status" value="4"/>
</dbReference>
<dbReference type="PRINTS" id="PR00453">
    <property type="entry name" value="VWFADOMAIN"/>
</dbReference>
<dbReference type="SUPFAM" id="SSF57667">
    <property type="entry name" value="beta-beta-alpha zinc fingers"/>
    <property type="match status" value="3"/>
</dbReference>
<accession>A0ABP0F2U3</accession>
<dbReference type="EMBL" id="CAWYQH010000001">
    <property type="protein sequence ID" value="CAK8672577.1"/>
    <property type="molecule type" value="Genomic_DNA"/>
</dbReference>
<evidence type="ECO:0000313" key="5">
    <source>
        <dbReference type="Proteomes" id="UP001642483"/>
    </source>
</evidence>
<comment type="caution">
    <text evidence="4">The sequence shown here is derived from an EMBL/GenBank/DDBJ whole genome shotgun (WGS) entry which is preliminary data.</text>
</comment>
<dbReference type="PROSITE" id="PS50157">
    <property type="entry name" value="ZINC_FINGER_C2H2_2"/>
    <property type="match status" value="4"/>
</dbReference>
<feature type="domain" description="C2H2-type" evidence="2">
    <location>
        <begin position="88"/>
        <end position="117"/>
    </location>
</feature>
<dbReference type="PANTHER" id="PTHR24020">
    <property type="entry name" value="COLLAGEN ALPHA"/>
    <property type="match status" value="1"/>
</dbReference>
<feature type="domain" description="C2H2-type" evidence="2">
    <location>
        <begin position="174"/>
        <end position="202"/>
    </location>
</feature>
<gene>
    <name evidence="4" type="ORF">CVLEPA_LOCUS2286</name>
</gene>
<dbReference type="SMART" id="SM00327">
    <property type="entry name" value="VWA"/>
    <property type="match status" value="1"/>
</dbReference>
<feature type="domain" description="C2H2-type" evidence="2">
    <location>
        <begin position="145"/>
        <end position="172"/>
    </location>
</feature>
<dbReference type="SMART" id="SM00355">
    <property type="entry name" value="ZnF_C2H2"/>
    <property type="match status" value="4"/>
</dbReference>
<protein>
    <submittedName>
        <fullName evidence="4">Uncharacterized protein</fullName>
    </submittedName>
</protein>
<evidence type="ECO:0000259" key="3">
    <source>
        <dbReference type="PROSITE" id="PS50234"/>
    </source>
</evidence>
<dbReference type="PROSITE" id="PS00028">
    <property type="entry name" value="ZINC_FINGER_C2H2_1"/>
    <property type="match status" value="4"/>
</dbReference>
<dbReference type="Proteomes" id="UP001642483">
    <property type="component" value="Unassembled WGS sequence"/>
</dbReference>
<evidence type="ECO:0000259" key="2">
    <source>
        <dbReference type="PROSITE" id="PS50157"/>
    </source>
</evidence>
<name>A0ABP0F2U3_CLALP</name>
<dbReference type="PANTHER" id="PTHR24020:SF20">
    <property type="entry name" value="PH DOMAIN-CONTAINING PROTEIN"/>
    <property type="match status" value="1"/>
</dbReference>
<dbReference type="PROSITE" id="PS50234">
    <property type="entry name" value="VWFA"/>
    <property type="match status" value="1"/>
</dbReference>
<proteinExistence type="predicted"/>
<organism evidence="4 5">
    <name type="scientific">Clavelina lepadiformis</name>
    <name type="common">Light-bulb sea squirt</name>
    <name type="synonym">Ascidia lepadiformis</name>
    <dbReference type="NCBI Taxonomy" id="159417"/>
    <lineage>
        <taxon>Eukaryota</taxon>
        <taxon>Metazoa</taxon>
        <taxon>Chordata</taxon>
        <taxon>Tunicata</taxon>
        <taxon>Ascidiacea</taxon>
        <taxon>Aplousobranchia</taxon>
        <taxon>Clavelinidae</taxon>
        <taxon>Clavelina</taxon>
    </lineage>
</organism>
<dbReference type="InterPro" id="IPR036465">
    <property type="entry name" value="vWFA_dom_sf"/>
</dbReference>
<reference evidence="4 5" key="1">
    <citation type="submission" date="2024-02" db="EMBL/GenBank/DDBJ databases">
        <authorList>
            <person name="Daric V."/>
            <person name="Darras S."/>
        </authorList>
    </citation>
    <scope>NUCLEOTIDE SEQUENCE [LARGE SCALE GENOMIC DNA]</scope>
</reference>
<feature type="domain" description="C2H2-type" evidence="2">
    <location>
        <begin position="117"/>
        <end position="144"/>
    </location>
</feature>
<dbReference type="InterPro" id="IPR050525">
    <property type="entry name" value="ECM_Assembly_Org"/>
</dbReference>
<sequence length="528" mass="59916">MLSNKFKRTVIVEVNGVDEEANLFEDTQHGKDFHMSEQKAREKELNMFLSNDELCSFDKVAKIPDSSMKKSRKRKGKYSDIFPDVSPFKCPFEGCGKVLNDKQQLRRHYRNHEEKKHACQYCAQKFLYLKDKRIHERTHTGERPFECHVCKKCFVQKCTLANHLITHNNEEKNEVCDICGRTYYYKKSLAQHKKLKHGGKYASYVCSYCNKKYLGLFVGASEKNNPIEKSYKNESSFSGEIESCKLKSSVVEAFDTVAVAHRPSDILSQACSLSGNQPCPPIAYNPGYCFRKKKATQSGKEASYTKECSKTTLDMIFLLDGSFSVGFVHFELIKHWVRSFAREFNIADGSTQIGVVQYSHYDNRLDLNKQRYIVTEINLGQHRDHAQFANTVEGIRLQGFTTYTSHALNKTVLDFKSSPRFSDPTTAKVLILITDGNASDSSLLANSANYLRSLGIKTFAVGVGELVISQLQTIANGKGTNERVYHLPEFESIPEITNQIRSEVLDIASSAAGRSVEDDIWCVMFVKV</sequence>
<dbReference type="Pfam" id="PF00092">
    <property type="entry name" value="VWA"/>
    <property type="match status" value="1"/>
</dbReference>
<dbReference type="Gene3D" id="3.40.50.410">
    <property type="entry name" value="von Willebrand factor, type A domain"/>
    <property type="match status" value="1"/>
</dbReference>
<keyword evidence="1" id="KW-0863">Zinc-finger</keyword>
<keyword evidence="1" id="KW-0479">Metal-binding</keyword>
<evidence type="ECO:0000256" key="1">
    <source>
        <dbReference type="PROSITE-ProRule" id="PRU00042"/>
    </source>
</evidence>
<feature type="domain" description="VWFA" evidence="3">
    <location>
        <begin position="314"/>
        <end position="500"/>
    </location>
</feature>
<dbReference type="InterPro" id="IPR036236">
    <property type="entry name" value="Znf_C2H2_sf"/>
</dbReference>
<keyword evidence="5" id="KW-1185">Reference proteome</keyword>
<dbReference type="Pfam" id="PF00096">
    <property type="entry name" value="zf-C2H2"/>
    <property type="match status" value="2"/>
</dbReference>
<dbReference type="InterPro" id="IPR002035">
    <property type="entry name" value="VWF_A"/>
</dbReference>
<keyword evidence="1" id="KW-0862">Zinc</keyword>
<evidence type="ECO:0000313" key="4">
    <source>
        <dbReference type="EMBL" id="CAK8672577.1"/>
    </source>
</evidence>
<dbReference type="InterPro" id="IPR013087">
    <property type="entry name" value="Znf_C2H2_type"/>
</dbReference>
<dbReference type="SUPFAM" id="SSF53300">
    <property type="entry name" value="vWA-like"/>
    <property type="match status" value="1"/>
</dbReference>